<dbReference type="ExpressionAtlas" id="A0A178UXA9">
    <property type="expression patterns" value="baseline and differential"/>
</dbReference>
<keyword evidence="10 13" id="KW-0503">Monooxygenase</keyword>
<dbReference type="Pfam" id="PF00067">
    <property type="entry name" value="p450"/>
    <property type="match status" value="1"/>
</dbReference>
<reference evidence="16" key="1">
    <citation type="journal article" date="2016" name="Proc. Natl. Acad. Sci. U.S.A.">
        <title>Chromosome-level assembly of Arabidopsis thaliana Ler reveals the extent of translocation and inversion polymorphisms.</title>
        <authorList>
            <person name="Zapata L."/>
            <person name="Ding J."/>
            <person name="Willing E.M."/>
            <person name="Hartwig B."/>
            <person name="Bezdan D."/>
            <person name="Jiao W.B."/>
            <person name="Patel V."/>
            <person name="Velikkakam James G."/>
            <person name="Koornneef M."/>
            <person name="Ossowski S."/>
            <person name="Schneeberger K."/>
        </authorList>
    </citation>
    <scope>NUCLEOTIDE SEQUENCE [LARGE SCALE GENOMIC DNA]</scope>
    <source>
        <strain evidence="16">cv. Landsberg erecta</strain>
    </source>
</reference>
<evidence type="ECO:0000313" key="17">
    <source>
        <dbReference type="Proteomes" id="UP000434276"/>
    </source>
</evidence>
<dbReference type="GO" id="GO:0016020">
    <property type="term" value="C:membrane"/>
    <property type="evidence" value="ECO:0007669"/>
    <property type="project" value="UniProtKB-SubCell"/>
</dbReference>
<keyword evidence="7" id="KW-1133">Transmembrane helix</keyword>
<dbReference type="Proteomes" id="UP000078284">
    <property type="component" value="Chromosome 4"/>
</dbReference>
<evidence type="ECO:0000256" key="9">
    <source>
        <dbReference type="ARBA" id="ARBA00023004"/>
    </source>
</evidence>
<dbReference type="CDD" id="cd20653">
    <property type="entry name" value="CYP81"/>
    <property type="match status" value="1"/>
</dbReference>
<dbReference type="InterPro" id="IPR001128">
    <property type="entry name" value="Cyt_P450"/>
</dbReference>
<evidence type="ECO:0000256" key="4">
    <source>
        <dbReference type="ARBA" id="ARBA00022617"/>
    </source>
</evidence>
<dbReference type="KEGG" id="ath:AT4G37430"/>
<keyword evidence="5" id="KW-0812">Transmembrane</keyword>
<dbReference type="SMR" id="A0A178UXA9"/>
<evidence type="ECO:0000256" key="1">
    <source>
        <dbReference type="ARBA" id="ARBA00001971"/>
    </source>
</evidence>
<evidence type="ECO:0000256" key="11">
    <source>
        <dbReference type="ARBA" id="ARBA00023136"/>
    </source>
</evidence>
<evidence type="ECO:0000313" key="16">
    <source>
        <dbReference type="Proteomes" id="UP000078284"/>
    </source>
</evidence>
<evidence type="ECO:0000256" key="2">
    <source>
        <dbReference type="ARBA" id="ARBA00004167"/>
    </source>
</evidence>
<dbReference type="InterPro" id="IPR036396">
    <property type="entry name" value="Cyt_P450_sf"/>
</dbReference>
<accession>A0A178UXA9</accession>
<gene>
    <name evidence="15" type="ordered locus">AXX17_At4g42640</name>
    <name evidence="14" type="ORF">C24_LOCUS20492</name>
</gene>
<proteinExistence type="inferred from homology"/>
<dbReference type="Gene3D" id="1.10.630.10">
    <property type="entry name" value="Cytochrome P450"/>
    <property type="match status" value="1"/>
</dbReference>
<dbReference type="PRINTS" id="PR00385">
    <property type="entry name" value="P450"/>
</dbReference>
<keyword evidence="11" id="KW-0472">Membrane</keyword>
<evidence type="ECO:0000313" key="15">
    <source>
        <dbReference type="EMBL" id="OAO98047.1"/>
    </source>
</evidence>
<dbReference type="InterPro" id="IPR017972">
    <property type="entry name" value="Cyt_P450_CS"/>
</dbReference>
<evidence type="ECO:0000256" key="6">
    <source>
        <dbReference type="ARBA" id="ARBA00022723"/>
    </source>
</evidence>
<organism evidence="15 16">
    <name type="scientific">Arabidopsis thaliana</name>
    <name type="common">Mouse-ear cress</name>
    <dbReference type="NCBI Taxonomy" id="3702"/>
    <lineage>
        <taxon>Eukaryota</taxon>
        <taxon>Viridiplantae</taxon>
        <taxon>Streptophyta</taxon>
        <taxon>Embryophyta</taxon>
        <taxon>Tracheophyta</taxon>
        <taxon>Spermatophyta</taxon>
        <taxon>Magnoliopsida</taxon>
        <taxon>eudicotyledons</taxon>
        <taxon>Gunneridae</taxon>
        <taxon>Pentapetalae</taxon>
        <taxon>rosids</taxon>
        <taxon>malvids</taxon>
        <taxon>Brassicales</taxon>
        <taxon>Brassicaceae</taxon>
        <taxon>Camelineae</taxon>
        <taxon>Arabidopsis</taxon>
    </lineage>
</organism>
<dbReference type="OrthoDB" id="1055148at2759"/>
<dbReference type="GO" id="GO:0016705">
    <property type="term" value="F:oxidoreductase activity, acting on paired donors, with incorporation or reduction of molecular oxygen"/>
    <property type="evidence" value="ECO:0007669"/>
    <property type="project" value="InterPro"/>
</dbReference>
<keyword evidence="8 13" id="KW-0560">Oxidoreductase</keyword>
<keyword evidence="9 12" id="KW-0408">Iron</keyword>
<keyword evidence="4 12" id="KW-0349">Heme</keyword>
<dbReference type="InterPro" id="IPR050651">
    <property type="entry name" value="Plant_Cytochrome_P450_Monoox"/>
</dbReference>
<dbReference type="FunFam" id="1.10.630.10:FF:000023">
    <property type="entry name" value="Cytochrome P450 family protein"/>
    <property type="match status" value="1"/>
</dbReference>
<sequence length="500" mass="57555">MLYFILLPLLFLVISYKFLYSKTQRFNLPPGPPSRPFVGHLHLMKPPIHRLLQRYSNQYGPIFSLRFGSRRVVVITSPSLAQESFTGQNDIVLSSRPLQLTAKYVAYNHTTVGTAPYGDHWRNLRRICSQEILSSHRLINFQHIRKDEILRMLTRLSRYTQTSNESNDFTHIELEPLLSDLTFNNIVRMVTGKRYYGDDVNNKEEAELFKKLVYDIAMYSGANHSADYLPILKLFGNKFEKEVKAIGKSMDDILQRLLDECRRDKEGNTMVNHLISLQQQQPEYYTDVIIKGLMMSMMLAGTETSAVTLEWAMANLLRNPEVLEKARSEIDEKIGKDRLIDESDIAVLPYLQNVVSETFRLFPVAPFLIPRSPTDDMKIGGYDVPRDTIVMVNAWAIHRDPEIWEEPEKFNPDRYNDGCGSDYYVYKLMPFGNGRRTCPGAGLGQRIVTLALGSLIQCFEWENVKGEEMDMSESTGLGMRKMDPLRAMCRPRPIMSKLLL</sequence>
<dbReference type="EMBL" id="LUHQ01000004">
    <property type="protein sequence ID" value="OAO98047.1"/>
    <property type="molecule type" value="Genomic_DNA"/>
</dbReference>
<dbReference type="EMBL" id="CACSHJ010000095">
    <property type="protein sequence ID" value="CAA0397794.1"/>
    <property type="molecule type" value="Genomic_DNA"/>
</dbReference>
<reference evidence="14 17" key="3">
    <citation type="submission" date="2019-12" db="EMBL/GenBank/DDBJ databases">
        <authorList>
            <person name="Jiao W.-B."/>
            <person name="Schneeberger K."/>
        </authorList>
    </citation>
    <scope>NUCLEOTIDE SEQUENCE [LARGE SCALE GENOMIC DNA]</scope>
    <source>
        <strain evidence="17">cv. C24</strain>
    </source>
</reference>
<dbReference type="InterPro" id="IPR002401">
    <property type="entry name" value="Cyt_P450_E_grp-I"/>
</dbReference>
<evidence type="ECO:0000256" key="5">
    <source>
        <dbReference type="ARBA" id="ARBA00022692"/>
    </source>
</evidence>
<dbReference type="GO" id="GO:0005506">
    <property type="term" value="F:iron ion binding"/>
    <property type="evidence" value="ECO:0007669"/>
    <property type="project" value="InterPro"/>
</dbReference>
<keyword evidence="6 12" id="KW-0479">Metal-binding</keyword>
<evidence type="ECO:0000256" key="8">
    <source>
        <dbReference type="ARBA" id="ARBA00023002"/>
    </source>
</evidence>
<comment type="subcellular location">
    <subcellularLocation>
        <location evidence="2">Membrane</location>
        <topology evidence="2">Single-pass membrane protein</topology>
    </subcellularLocation>
</comment>
<comment type="cofactor">
    <cofactor evidence="1 12">
        <name>heme</name>
        <dbReference type="ChEBI" id="CHEBI:30413"/>
    </cofactor>
</comment>
<dbReference type="OMA" id="MMSMMLA"/>
<dbReference type="PANTHER" id="PTHR47947">
    <property type="entry name" value="CYTOCHROME P450 82C3-RELATED"/>
    <property type="match status" value="1"/>
</dbReference>
<evidence type="ECO:0000256" key="3">
    <source>
        <dbReference type="ARBA" id="ARBA00010617"/>
    </source>
</evidence>
<dbReference type="PRINTS" id="PR00463">
    <property type="entry name" value="EP450I"/>
</dbReference>
<dbReference type="PROSITE" id="PS00086">
    <property type="entry name" value="CYTOCHROME_P450"/>
    <property type="match status" value="1"/>
</dbReference>
<dbReference type="PANTHER" id="PTHR47947:SF62">
    <property type="entry name" value="CYTOCHROME P450, FAMILY 81, SUBFAMILY D, POLYPEPTIDE 5"/>
    <property type="match status" value="1"/>
</dbReference>
<evidence type="ECO:0000256" key="13">
    <source>
        <dbReference type="RuleBase" id="RU000461"/>
    </source>
</evidence>
<accession>A0A5S9XZW3</accession>
<evidence type="ECO:0000256" key="12">
    <source>
        <dbReference type="PIRSR" id="PIRSR602401-1"/>
    </source>
</evidence>
<dbReference type="Proteomes" id="UP000434276">
    <property type="component" value="Unassembled WGS sequence"/>
</dbReference>
<evidence type="ECO:0000313" key="14">
    <source>
        <dbReference type="EMBL" id="CAA0397794.1"/>
    </source>
</evidence>
<dbReference type="GO" id="GO:0004497">
    <property type="term" value="F:monooxygenase activity"/>
    <property type="evidence" value="ECO:0007669"/>
    <property type="project" value="UniProtKB-KW"/>
</dbReference>
<dbReference type="SUPFAM" id="SSF48264">
    <property type="entry name" value="Cytochrome P450"/>
    <property type="match status" value="1"/>
</dbReference>
<comment type="similarity">
    <text evidence="3 13">Belongs to the cytochrome P450 family.</text>
</comment>
<evidence type="ECO:0000256" key="7">
    <source>
        <dbReference type="ARBA" id="ARBA00022989"/>
    </source>
</evidence>
<reference evidence="15" key="2">
    <citation type="submission" date="2016-03" db="EMBL/GenBank/DDBJ databases">
        <title>Full-length assembly of Arabidopsis thaliana Ler reveals the complement of translocations and inversions.</title>
        <authorList>
            <person name="Zapata L."/>
            <person name="Schneeberger K."/>
            <person name="Ossowski S."/>
        </authorList>
    </citation>
    <scope>NUCLEOTIDE SEQUENCE [LARGE SCALE GENOMIC DNA]</scope>
    <source>
        <tissue evidence="15">Leaf</tissue>
    </source>
</reference>
<feature type="binding site" description="axial binding residue" evidence="12">
    <location>
        <position position="438"/>
    </location>
    <ligand>
        <name>heme</name>
        <dbReference type="ChEBI" id="CHEBI:30413"/>
    </ligand>
    <ligandPart>
        <name>Fe</name>
        <dbReference type="ChEBI" id="CHEBI:18248"/>
    </ligandPart>
</feature>
<name>A0A178UXA9_ARATH</name>
<dbReference type="GO" id="GO:0020037">
    <property type="term" value="F:heme binding"/>
    <property type="evidence" value="ECO:0007669"/>
    <property type="project" value="InterPro"/>
</dbReference>
<dbReference type="AlphaFoldDB" id="A0A178UXA9"/>
<protein>
    <submittedName>
        <fullName evidence="15">CYP91A2</fullName>
    </submittedName>
</protein>
<evidence type="ECO:0000256" key="10">
    <source>
        <dbReference type="ARBA" id="ARBA00023033"/>
    </source>
</evidence>